<organism evidence="9 10">
    <name type="scientific">Thalassovita taeanensis</name>
    <dbReference type="NCBI Taxonomy" id="657014"/>
    <lineage>
        <taxon>Bacteria</taxon>
        <taxon>Pseudomonadati</taxon>
        <taxon>Pseudomonadota</taxon>
        <taxon>Alphaproteobacteria</taxon>
        <taxon>Rhodobacterales</taxon>
        <taxon>Roseobacteraceae</taxon>
        <taxon>Thalassovita</taxon>
    </lineage>
</organism>
<evidence type="ECO:0000256" key="3">
    <source>
        <dbReference type="ARBA" id="ARBA00023100"/>
    </source>
</evidence>
<dbReference type="InterPro" id="IPR006119">
    <property type="entry name" value="Resolv_N"/>
</dbReference>
<dbReference type="Gene3D" id="1.10.10.60">
    <property type="entry name" value="Homeodomain-like"/>
    <property type="match status" value="1"/>
</dbReference>
<comment type="similarity">
    <text evidence="1">Belongs to the site-specific recombinase resolvase family.</text>
</comment>
<evidence type="ECO:0000256" key="2">
    <source>
        <dbReference type="ARBA" id="ARBA00022908"/>
    </source>
</evidence>
<feature type="active site" description="O-(5'-phospho-DNA)-serine intermediate" evidence="6 7">
    <location>
        <position position="11"/>
    </location>
</feature>
<dbReference type="PANTHER" id="PTHR30461">
    <property type="entry name" value="DNA-INVERTASE FROM LAMBDOID PROPHAGE"/>
    <property type="match status" value="1"/>
</dbReference>
<evidence type="ECO:0000256" key="4">
    <source>
        <dbReference type="ARBA" id="ARBA00023125"/>
    </source>
</evidence>
<keyword evidence="10" id="KW-1185">Reference proteome</keyword>
<dbReference type="Pfam" id="PF02796">
    <property type="entry name" value="HTH_7"/>
    <property type="match status" value="1"/>
</dbReference>
<dbReference type="PROSITE" id="PS00398">
    <property type="entry name" value="RECOMBINASES_2"/>
    <property type="match status" value="1"/>
</dbReference>
<dbReference type="AlphaFoldDB" id="A0A1H9FAY7"/>
<dbReference type="GO" id="GO:0003677">
    <property type="term" value="F:DNA binding"/>
    <property type="evidence" value="ECO:0007669"/>
    <property type="project" value="UniProtKB-KW"/>
</dbReference>
<dbReference type="RefSeq" id="WP_090269731.1">
    <property type="nucleotide sequence ID" value="NZ_FOEP01000006.1"/>
</dbReference>
<feature type="domain" description="Resolvase/invertase-type recombinase catalytic" evidence="8">
    <location>
        <begin position="3"/>
        <end position="140"/>
    </location>
</feature>
<evidence type="ECO:0000256" key="6">
    <source>
        <dbReference type="PIRSR" id="PIRSR606118-50"/>
    </source>
</evidence>
<dbReference type="CDD" id="cd03768">
    <property type="entry name" value="SR_ResInv"/>
    <property type="match status" value="1"/>
</dbReference>
<evidence type="ECO:0000256" key="5">
    <source>
        <dbReference type="ARBA" id="ARBA00023172"/>
    </source>
</evidence>
<dbReference type="SMART" id="SM00857">
    <property type="entry name" value="Resolvase"/>
    <property type="match status" value="1"/>
</dbReference>
<dbReference type="InterPro" id="IPR006120">
    <property type="entry name" value="Resolvase_HTH_dom"/>
</dbReference>
<sequence length="198" mass="21685">MGEMIGYARVSSHGQKLDIQVDALTKAGVHEDHLYKEKVSGTKRTGRKELDDLLARGIRKGDTLVVTKLDRLARSSRDLHNIAHTLEEKGVGLKVLDQNIDTTTSAGRLFFAMLGAIATFETEIRKERQREGIDAALAKGPDSPFKGRPATIEADRIAALKAEGLTPTAIAKELGIARSSVYRYLDSERQTDANESIV</sequence>
<evidence type="ECO:0000256" key="1">
    <source>
        <dbReference type="ARBA" id="ARBA00009913"/>
    </source>
</evidence>
<keyword evidence="2" id="KW-0229">DNA integration</keyword>
<dbReference type="InterPro" id="IPR009057">
    <property type="entry name" value="Homeodomain-like_sf"/>
</dbReference>
<dbReference type="GO" id="GO:0015074">
    <property type="term" value="P:DNA integration"/>
    <property type="evidence" value="ECO:0007669"/>
    <property type="project" value="UniProtKB-KW"/>
</dbReference>
<dbReference type="InterPro" id="IPR036162">
    <property type="entry name" value="Resolvase-like_N_sf"/>
</dbReference>
<dbReference type="EMBL" id="FOEP01000006">
    <property type="protein sequence ID" value="SEQ35069.1"/>
    <property type="molecule type" value="Genomic_DNA"/>
</dbReference>
<keyword evidence="4" id="KW-0238">DNA-binding</keyword>
<dbReference type="Pfam" id="PF00239">
    <property type="entry name" value="Resolvase"/>
    <property type="match status" value="1"/>
</dbReference>
<dbReference type="Gene3D" id="3.40.50.1390">
    <property type="entry name" value="Resolvase, N-terminal catalytic domain"/>
    <property type="match status" value="1"/>
</dbReference>
<dbReference type="OrthoDB" id="2290206at2"/>
<accession>A0A1H9FAY7</accession>
<dbReference type="PANTHER" id="PTHR30461:SF26">
    <property type="entry name" value="RESOLVASE HOMOLOG YNEB"/>
    <property type="match status" value="1"/>
</dbReference>
<proteinExistence type="inferred from homology"/>
<reference evidence="9 10" key="1">
    <citation type="submission" date="2016-10" db="EMBL/GenBank/DDBJ databases">
        <authorList>
            <person name="de Groot N.N."/>
        </authorList>
    </citation>
    <scope>NUCLEOTIDE SEQUENCE [LARGE SCALE GENOMIC DNA]</scope>
    <source>
        <strain evidence="9 10">DSM 22007</strain>
    </source>
</reference>
<gene>
    <name evidence="9" type="ORF">SAMN04488092_10616</name>
</gene>
<dbReference type="PROSITE" id="PS00397">
    <property type="entry name" value="RECOMBINASES_1"/>
    <property type="match status" value="1"/>
</dbReference>
<dbReference type="Proteomes" id="UP000198634">
    <property type="component" value="Unassembled WGS sequence"/>
</dbReference>
<dbReference type="InterPro" id="IPR050639">
    <property type="entry name" value="SSR_resolvase"/>
</dbReference>
<evidence type="ECO:0000313" key="10">
    <source>
        <dbReference type="Proteomes" id="UP000198634"/>
    </source>
</evidence>
<keyword evidence="3" id="KW-0230">DNA invertase</keyword>
<protein>
    <submittedName>
        <fullName evidence="9">Site-specific DNA recombinase</fullName>
    </submittedName>
</protein>
<dbReference type="SUPFAM" id="SSF46689">
    <property type="entry name" value="Homeodomain-like"/>
    <property type="match status" value="1"/>
</dbReference>
<dbReference type="PROSITE" id="PS51736">
    <property type="entry name" value="RECOMBINASES_3"/>
    <property type="match status" value="1"/>
</dbReference>
<dbReference type="GO" id="GO:0000150">
    <property type="term" value="F:DNA strand exchange activity"/>
    <property type="evidence" value="ECO:0007669"/>
    <property type="project" value="UniProtKB-KW"/>
</dbReference>
<evidence type="ECO:0000259" key="8">
    <source>
        <dbReference type="PROSITE" id="PS51736"/>
    </source>
</evidence>
<keyword evidence="5" id="KW-0233">DNA recombination</keyword>
<dbReference type="SUPFAM" id="SSF53041">
    <property type="entry name" value="Resolvase-like"/>
    <property type="match status" value="1"/>
</dbReference>
<dbReference type="InterPro" id="IPR006118">
    <property type="entry name" value="Recombinase_CS"/>
</dbReference>
<dbReference type="FunFam" id="3.40.50.1390:FF:000001">
    <property type="entry name" value="DNA recombinase"/>
    <property type="match status" value="1"/>
</dbReference>
<evidence type="ECO:0000313" key="9">
    <source>
        <dbReference type="EMBL" id="SEQ35069.1"/>
    </source>
</evidence>
<evidence type="ECO:0000256" key="7">
    <source>
        <dbReference type="PROSITE-ProRule" id="PRU10137"/>
    </source>
</evidence>
<name>A0A1H9FAY7_9RHOB</name>